<dbReference type="GO" id="GO:0043332">
    <property type="term" value="C:mating projection tip"/>
    <property type="evidence" value="ECO:0007669"/>
    <property type="project" value="TreeGrafter"/>
</dbReference>
<dbReference type="GO" id="GO:0051666">
    <property type="term" value="P:actin cortical patch localization"/>
    <property type="evidence" value="ECO:0007669"/>
    <property type="project" value="InterPro"/>
</dbReference>
<dbReference type="SUPFAM" id="SSF103657">
    <property type="entry name" value="BAR/IMD domain-like"/>
    <property type="match status" value="1"/>
</dbReference>
<name>A0A0P1KLB6_9SACH</name>
<dbReference type="PANTHER" id="PTHR47174">
    <property type="entry name" value="BRIDGING INTEGRATOR 3"/>
    <property type="match status" value="1"/>
</dbReference>
<keyword evidence="6" id="KW-1185">Reference proteome</keyword>
<dbReference type="GO" id="GO:0008289">
    <property type="term" value="F:lipid binding"/>
    <property type="evidence" value="ECO:0007669"/>
    <property type="project" value="TreeGrafter"/>
</dbReference>
<dbReference type="SUPFAM" id="SSF50044">
    <property type="entry name" value="SH3-domain"/>
    <property type="match status" value="1"/>
</dbReference>
<accession>A0A0P1KLB6</accession>
<dbReference type="PANTHER" id="PTHR47174:SF1">
    <property type="entry name" value="REDUCED VIABILITY UPON STARVATION PROTEIN 167"/>
    <property type="match status" value="1"/>
</dbReference>
<feature type="region of interest" description="Disordered" evidence="3">
    <location>
        <begin position="302"/>
        <end position="334"/>
    </location>
</feature>
<dbReference type="EMBL" id="LN890560">
    <property type="protein sequence ID" value="CUS20173.1"/>
    <property type="molecule type" value="Genomic_DNA"/>
</dbReference>
<dbReference type="InterPro" id="IPR036028">
    <property type="entry name" value="SH3-like_dom_sf"/>
</dbReference>
<dbReference type="Gene3D" id="2.30.30.40">
    <property type="entry name" value="SH3 Domains"/>
    <property type="match status" value="1"/>
</dbReference>
<dbReference type="Gene3D" id="1.20.1270.60">
    <property type="entry name" value="Arfaptin homology (AH) domain/BAR domain"/>
    <property type="match status" value="1"/>
</dbReference>
<dbReference type="AlphaFoldDB" id="A0A0P1KLB6"/>
<feature type="domain" description="SH3" evidence="4">
    <location>
        <begin position="394"/>
        <end position="458"/>
    </location>
</feature>
<evidence type="ECO:0000256" key="1">
    <source>
        <dbReference type="ARBA" id="ARBA00022443"/>
    </source>
</evidence>
<dbReference type="InterPro" id="IPR046982">
    <property type="entry name" value="BIN3/RVS161-like"/>
</dbReference>
<dbReference type="GO" id="GO:1990528">
    <property type="term" value="C:Rvs161p-Rvs167p complex"/>
    <property type="evidence" value="ECO:0007669"/>
    <property type="project" value="TreeGrafter"/>
</dbReference>
<keyword evidence="1 2" id="KW-0728">SH3 domain</keyword>
<dbReference type="GO" id="GO:0031097">
    <property type="term" value="C:medial cortex"/>
    <property type="evidence" value="ECO:0007669"/>
    <property type="project" value="TreeGrafter"/>
</dbReference>
<evidence type="ECO:0000313" key="5">
    <source>
        <dbReference type="EMBL" id="CUS20173.1"/>
    </source>
</evidence>
<dbReference type="InterPro" id="IPR001452">
    <property type="entry name" value="SH3_domain"/>
</dbReference>
<dbReference type="CDD" id="cd00174">
    <property type="entry name" value="SH3"/>
    <property type="match status" value="1"/>
</dbReference>
<dbReference type="GO" id="GO:0097320">
    <property type="term" value="P:plasma membrane tubulation"/>
    <property type="evidence" value="ECO:0007669"/>
    <property type="project" value="TreeGrafter"/>
</dbReference>
<evidence type="ECO:0000256" key="2">
    <source>
        <dbReference type="PROSITE-ProRule" id="PRU00192"/>
    </source>
</evidence>
<dbReference type="InterPro" id="IPR027267">
    <property type="entry name" value="AH/BAR_dom_sf"/>
</dbReference>
<dbReference type="GO" id="GO:0030479">
    <property type="term" value="C:actin cortical patch"/>
    <property type="evidence" value="ECO:0007669"/>
    <property type="project" value="TreeGrafter"/>
</dbReference>
<dbReference type="OrthoDB" id="10255128at2759"/>
<dbReference type="Proteomes" id="UP000236544">
    <property type="component" value="Unassembled WGS sequence"/>
</dbReference>
<dbReference type="PROSITE" id="PS50002">
    <property type="entry name" value="SH3"/>
    <property type="match status" value="1"/>
</dbReference>
<gene>
    <name evidence="5" type="ORF">LAQU0_S01e00650g</name>
</gene>
<evidence type="ECO:0000259" key="4">
    <source>
        <dbReference type="PROSITE" id="PS50002"/>
    </source>
</evidence>
<evidence type="ECO:0000256" key="3">
    <source>
        <dbReference type="SAM" id="MobiDB-lite"/>
    </source>
</evidence>
<dbReference type="Pfam" id="PF00018">
    <property type="entry name" value="SH3_1"/>
    <property type="match status" value="1"/>
</dbReference>
<proteinExistence type="predicted"/>
<dbReference type="GO" id="GO:0006897">
    <property type="term" value="P:endocytosis"/>
    <property type="evidence" value="ECO:0007669"/>
    <property type="project" value="InterPro"/>
</dbReference>
<protein>
    <submittedName>
        <fullName evidence="5">LAQU0S01e00650g1_1</fullName>
    </submittedName>
</protein>
<evidence type="ECO:0000313" key="6">
    <source>
        <dbReference type="Proteomes" id="UP000236544"/>
    </source>
</evidence>
<reference evidence="6" key="1">
    <citation type="submission" date="2015-10" db="EMBL/GenBank/DDBJ databases">
        <authorList>
            <person name="Devillers H."/>
        </authorList>
    </citation>
    <scope>NUCLEOTIDE SEQUENCE [LARGE SCALE GENOMIC DNA]</scope>
</reference>
<organism evidence="5 6">
    <name type="scientific">Lachancea quebecensis</name>
    <dbReference type="NCBI Taxonomy" id="1654605"/>
    <lineage>
        <taxon>Eukaryota</taxon>
        <taxon>Fungi</taxon>
        <taxon>Dikarya</taxon>
        <taxon>Ascomycota</taxon>
        <taxon>Saccharomycotina</taxon>
        <taxon>Saccharomycetes</taxon>
        <taxon>Saccharomycetales</taxon>
        <taxon>Saccharomycetaceae</taxon>
        <taxon>Lachancea</taxon>
    </lineage>
</organism>
<dbReference type="SMART" id="SM00326">
    <property type="entry name" value="SH3"/>
    <property type="match status" value="1"/>
</dbReference>
<sequence length="459" mass="52466">MIYSRLVSKGRIDQSARGPLGSRDLCLTEDYVSRTSLLPTAKQNAELHLRDHELERLTGRFREVQNHISTLSQYCINYSKGVQAFLEHCVKVNRQFEILLNSPRSWKSFCTTEFSSKRGDYPTVSPLEPLSENYGSDDLIFSISETNPSTRDTSRQRRRQEVAQRLIAADLRMVEQCSVAPLLSITEICKRIACTLQRREILVAGVKERMERLARLENKNRGAPPLGARQQRKMVRIGRDLELEKLKLESLSTTIKVELKVLFKLLDAFVATWAPNFFMTTFSITYTMHRYLGRINADESAPQQCRALPSSPEPGHPKKLSVQGRATQSPHDMSRDLPSLTDIVARFHLDFDSVICQLDTFRVTSFESLYQLTLSSATESAKSYFQDNAVRGTVPTLYATAIFGFSSTEPTHSDDLNFYRNDIIKVIKRNNNGWWYGEAIRTKQRGYFPANCVELERLL</sequence>